<dbReference type="InterPro" id="IPR011009">
    <property type="entry name" value="Kinase-like_dom_sf"/>
</dbReference>
<dbReference type="GO" id="GO:0008353">
    <property type="term" value="F:RNA polymerase II CTD heptapeptide repeat kinase activity"/>
    <property type="evidence" value="ECO:0007669"/>
    <property type="project" value="UniProtKB-EC"/>
</dbReference>
<dbReference type="Gene3D" id="3.30.200.20">
    <property type="entry name" value="Phosphorylase Kinase, domain 1"/>
    <property type="match status" value="1"/>
</dbReference>
<evidence type="ECO:0000256" key="4">
    <source>
        <dbReference type="ARBA" id="ARBA00012425"/>
    </source>
</evidence>
<dbReference type="Proteomes" id="UP001172155">
    <property type="component" value="Unassembled WGS sequence"/>
</dbReference>
<dbReference type="GO" id="GO:0005634">
    <property type="term" value="C:nucleus"/>
    <property type="evidence" value="ECO:0007669"/>
    <property type="project" value="UniProtKB-SubCell"/>
</dbReference>
<dbReference type="GO" id="GO:0005524">
    <property type="term" value="F:ATP binding"/>
    <property type="evidence" value="ECO:0007669"/>
    <property type="project" value="UniProtKB-UniRule"/>
</dbReference>
<dbReference type="SMART" id="SM00220">
    <property type="entry name" value="S_TKc"/>
    <property type="match status" value="1"/>
</dbReference>
<evidence type="ECO:0000256" key="11">
    <source>
        <dbReference type="ARBA" id="ARBA00041018"/>
    </source>
</evidence>
<dbReference type="PROSITE" id="PS00107">
    <property type="entry name" value="PROTEIN_KINASE_ATP"/>
    <property type="match status" value="1"/>
</dbReference>
<evidence type="ECO:0000256" key="1">
    <source>
        <dbReference type="ARBA" id="ARBA00004123"/>
    </source>
</evidence>
<dbReference type="SUPFAM" id="SSF56112">
    <property type="entry name" value="Protein kinase-like (PK-like)"/>
    <property type="match status" value="1"/>
</dbReference>
<evidence type="ECO:0000259" key="18">
    <source>
        <dbReference type="PROSITE" id="PS50011"/>
    </source>
</evidence>
<dbReference type="EC" id="2.7.11.22" evidence="4"/>
<feature type="compositionally biased region" description="Basic and acidic residues" evidence="17">
    <location>
        <begin position="492"/>
        <end position="530"/>
    </location>
</feature>
<keyword evidence="5" id="KW-0723">Serine/threonine-protein kinase</keyword>
<comment type="subcellular location">
    <subcellularLocation>
        <location evidence="1">Nucleus</location>
    </subcellularLocation>
</comment>
<dbReference type="PROSITE" id="PS50011">
    <property type="entry name" value="PROTEIN_KINASE_DOM"/>
    <property type="match status" value="1"/>
</dbReference>
<feature type="compositionally biased region" description="Basic and acidic residues" evidence="17">
    <location>
        <begin position="446"/>
        <end position="458"/>
    </location>
</feature>
<dbReference type="Gene3D" id="1.10.510.10">
    <property type="entry name" value="Transferase(Phosphotransferase) domain 1"/>
    <property type="match status" value="1"/>
</dbReference>
<dbReference type="InterPro" id="IPR050108">
    <property type="entry name" value="CDK"/>
</dbReference>
<protein>
    <recommendedName>
        <fullName evidence="11">Serine/threonine-protein kinase BUR1</fullName>
        <ecNumber evidence="4">2.7.11.22</ecNumber>
        <ecNumber evidence="3">2.7.11.23</ecNumber>
    </recommendedName>
    <alternativeName>
        <fullName evidence="15">Serine/threonine-protein kinase bur1</fullName>
    </alternativeName>
</protein>
<comment type="caution">
    <text evidence="19">The sequence shown here is derived from an EMBL/GenBank/DDBJ whole genome shotgun (WGS) entry which is preliminary data.</text>
</comment>
<keyword evidence="10" id="KW-0539">Nucleus</keyword>
<dbReference type="CDD" id="cd07866">
    <property type="entry name" value="STKc_BUR1"/>
    <property type="match status" value="1"/>
</dbReference>
<keyword evidence="6" id="KW-0808">Transferase</keyword>
<dbReference type="FunFam" id="3.30.200.20:FF:000514">
    <property type="entry name" value="Serine/threonine-protein kinase BUR1"/>
    <property type="match status" value="1"/>
</dbReference>
<accession>A0AA40FBL6</accession>
<feature type="domain" description="Protein kinase" evidence="18">
    <location>
        <begin position="26"/>
        <end position="332"/>
    </location>
</feature>
<dbReference type="PANTHER" id="PTHR24056:SF233">
    <property type="entry name" value="CYCLIN-DEPENDENT KINASE 9"/>
    <property type="match status" value="1"/>
</dbReference>
<dbReference type="Pfam" id="PF00069">
    <property type="entry name" value="Pkinase"/>
    <property type="match status" value="1"/>
</dbReference>
<comment type="similarity">
    <text evidence="2">Belongs to the protein kinase superfamily. CMGC Ser/Thr protein kinase family. CDC2/CDKX subfamily.</text>
</comment>
<organism evidence="19 20">
    <name type="scientific">Schizothecium vesticola</name>
    <dbReference type="NCBI Taxonomy" id="314040"/>
    <lineage>
        <taxon>Eukaryota</taxon>
        <taxon>Fungi</taxon>
        <taxon>Dikarya</taxon>
        <taxon>Ascomycota</taxon>
        <taxon>Pezizomycotina</taxon>
        <taxon>Sordariomycetes</taxon>
        <taxon>Sordariomycetidae</taxon>
        <taxon>Sordariales</taxon>
        <taxon>Schizotheciaceae</taxon>
        <taxon>Schizothecium</taxon>
    </lineage>
</organism>
<keyword evidence="9 16" id="KW-0067">ATP-binding</keyword>
<feature type="non-terminal residue" evidence="19">
    <location>
        <position position="554"/>
    </location>
</feature>
<dbReference type="PANTHER" id="PTHR24056">
    <property type="entry name" value="CELL DIVISION PROTEIN KINASE"/>
    <property type="match status" value="1"/>
</dbReference>
<evidence type="ECO:0000256" key="14">
    <source>
        <dbReference type="ARBA" id="ARBA00049280"/>
    </source>
</evidence>
<evidence type="ECO:0000256" key="15">
    <source>
        <dbReference type="ARBA" id="ARBA00073250"/>
    </source>
</evidence>
<name>A0AA40FBL6_9PEZI</name>
<dbReference type="PROSITE" id="PS00108">
    <property type="entry name" value="PROTEIN_KINASE_ST"/>
    <property type="match status" value="1"/>
</dbReference>
<evidence type="ECO:0000256" key="6">
    <source>
        <dbReference type="ARBA" id="ARBA00022679"/>
    </source>
</evidence>
<keyword evidence="7 16" id="KW-0547">Nucleotide-binding</keyword>
<proteinExistence type="inferred from homology"/>
<evidence type="ECO:0000256" key="10">
    <source>
        <dbReference type="ARBA" id="ARBA00023242"/>
    </source>
</evidence>
<dbReference type="AlphaFoldDB" id="A0AA40FBL6"/>
<evidence type="ECO:0000256" key="7">
    <source>
        <dbReference type="ARBA" id="ARBA00022741"/>
    </source>
</evidence>
<evidence type="ECO:0000313" key="20">
    <source>
        <dbReference type="Proteomes" id="UP001172155"/>
    </source>
</evidence>
<feature type="region of interest" description="Disordered" evidence="17">
    <location>
        <begin position="344"/>
        <end position="554"/>
    </location>
</feature>
<dbReference type="FunFam" id="1.10.510.10:FF:000562">
    <property type="entry name" value="Serine/threonine-protein kinase bur1"/>
    <property type="match status" value="1"/>
</dbReference>
<feature type="compositionally biased region" description="Basic and acidic residues" evidence="17">
    <location>
        <begin position="348"/>
        <end position="363"/>
    </location>
</feature>
<dbReference type="EMBL" id="JAUKUD010000001">
    <property type="protein sequence ID" value="KAK0754793.1"/>
    <property type="molecule type" value="Genomic_DNA"/>
</dbReference>
<gene>
    <name evidence="19" type="ORF">B0T18DRAFT_307880</name>
</gene>
<evidence type="ECO:0000313" key="19">
    <source>
        <dbReference type="EMBL" id="KAK0754793.1"/>
    </source>
</evidence>
<comment type="catalytic activity">
    <reaction evidence="14">
        <text>[DNA-directed RNA polymerase] + ATP = phospho-[DNA-directed RNA polymerase] + ADP + H(+)</text>
        <dbReference type="Rhea" id="RHEA:10216"/>
        <dbReference type="Rhea" id="RHEA-COMP:11321"/>
        <dbReference type="Rhea" id="RHEA-COMP:11322"/>
        <dbReference type="ChEBI" id="CHEBI:15378"/>
        <dbReference type="ChEBI" id="CHEBI:30616"/>
        <dbReference type="ChEBI" id="CHEBI:43176"/>
        <dbReference type="ChEBI" id="CHEBI:68546"/>
        <dbReference type="ChEBI" id="CHEBI:456216"/>
        <dbReference type="EC" id="2.7.11.23"/>
    </reaction>
</comment>
<evidence type="ECO:0000256" key="3">
    <source>
        <dbReference type="ARBA" id="ARBA00012409"/>
    </source>
</evidence>
<dbReference type="InterPro" id="IPR008271">
    <property type="entry name" value="Ser/Thr_kinase_AS"/>
</dbReference>
<feature type="non-terminal residue" evidence="19">
    <location>
        <position position="1"/>
    </location>
</feature>
<feature type="compositionally biased region" description="Pro residues" evidence="17">
    <location>
        <begin position="428"/>
        <end position="437"/>
    </location>
</feature>
<evidence type="ECO:0000256" key="9">
    <source>
        <dbReference type="ARBA" id="ARBA00022840"/>
    </source>
</evidence>
<keyword evidence="20" id="KW-1185">Reference proteome</keyword>
<dbReference type="InterPro" id="IPR000719">
    <property type="entry name" value="Prot_kinase_dom"/>
</dbReference>
<dbReference type="EC" id="2.7.11.23" evidence="3"/>
<evidence type="ECO:0000256" key="8">
    <source>
        <dbReference type="ARBA" id="ARBA00022777"/>
    </source>
</evidence>
<feature type="compositionally biased region" description="Basic and acidic residues" evidence="17">
    <location>
        <begin position="410"/>
        <end position="425"/>
    </location>
</feature>
<reference evidence="19" key="1">
    <citation type="submission" date="2023-06" db="EMBL/GenBank/DDBJ databases">
        <title>Genome-scale phylogeny and comparative genomics of the fungal order Sordariales.</title>
        <authorList>
            <consortium name="Lawrence Berkeley National Laboratory"/>
            <person name="Hensen N."/>
            <person name="Bonometti L."/>
            <person name="Westerberg I."/>
            <person name="Brannstrom I.O."/>
            <person name="Guillou S."/>
            <person name="Cros-Aarteil S."/>
            <person name="Calhoun S."/>
            <person name="Haridas S."/>
            <person name="Kuo A."/>
            <person name="Mondo S."/>
            <person name="Pangilinan J."/>
            <person name="Riley R."/>
            <person name="LaButti K."/>
            <person name="Andreopoulos B."/>
            <person name="Lipzen A."/>
            <person name="Chen C."/>
            <person name="Yanf M."/>
            <person name="Daum C."/>
            <person name="Ng V."/>
            <person name="Clum A."/>
            <person name="Steindorff A."/>
            <person name="Ohm R."/>
            <person name="Martin F."/>
            <person name="Silar P."/>
            <person name="Natvig D."/>
            <person name="Lalanne C."/>
            <person name="Gautier V."/>
            <person name="Ament-velasquez S.L."/>
            <person name="Kruys A."/>
            <person name="Hutchinson M.I."/>
            <person name="Powell A.J."/>
            <person name="Barry K."/>
            <person name="Miller A.N."/>
            <person name="Grigoriev I.V."/>
            <person name="Debuchy R."/>
            <person name="Gladieux P."/>
            <person name="Thoren M.H."/>
            <person name="Johannesson H."/>
        </authorList>
    </citation>
    <scope>NUCLEOTIDE SEQUENCE</scope>
    <source>
        <strain evidence="19">SMH3187-1</strain>
    </source>
</reference>
<evidence type="ECO:0000256" key="17">
    <source>
        <dbReference type="SAM" id="MobiDB-lite"/>
    </source>
</evidence>
<dbReference type="GO" id="GO:0004693">
    <property type="term" value="F:cyclin-dependent protein serine/threonine kinase activity"/>
    <property type="evidence" value="ECO:0007669"/>
    <property type="project" value="UniProtKB-EC"/>
</dbReference>
<sequence length="554" mass="61968">PSPSSFALAHRRPKHSFVGCSNITDYDILGKLGEGTFGEVYRATCKRTGKQMALKKIIMHNEKDGFPITALREIKLLKLLSHKNVLSLQDMAVEYPPPRSSKPSNKQKRPIMYMVTPYMDHDLSGMLDNPSIHLTIPQIKCYMLQLLEGVRYLHANHILHRDMKAANLLISNKGILQIADFGLARHYEGDVPLPGRGGGETKFEYTSLVVTRWYRPPELLMQFRRYTTAIDMWGVGCVFGEMLHGKPILAGESDTHQLDIIFDLCGSPTEENMPGWRNLPGGKVLNPRPRSGNLSTRFAKFGSGAVSLLRELLKLDYKARVNAMDALKHPYFQTAPHPIAPGDLPTFEESHELDRRKFQDRSKVAALPPAPKGGTVGRGPVDNNAAGAGFNHRDNYNNRNGSANGGGRYPRGDSRHGPATDDRGPNWRLPPRPPPPADYGNGASDHGSDGYRERDRGPPPRSRGGGGGGPPPPLDRGPPGGAGAGDTYFPDYNRDDRRDDRRRPPRDDRDDRHAGGWERRRGPEFDDRPRNSRSRSPATHGWDRDRERDRDYRR</sequence>
<evidence type="ECO:0000256" key="16">
    <source>
        <dbReference type="PROSITE-ProRule" id="PRU10141"/>
    </source>
</evidence>
<feature type="binding site" evidence="16">
    <location>
        <position position="55"/>
    </location>
    <ligand>
        <name>ATP</name>
        <dbReference type="ChEBI" id="CHEBI:30616"/>
    </ligand>
</feature>
<evidence type="ECO:0000256" key="2">
    <source>
        <dbReference type="ARBA" id="ARBA00006485"/>
    </source>
</evidence>
<feature type="compositionally biased region" description="Basic and acidic residues" evidence="17">
    <location>
        <begin position="541"/>
        <end position="554"/>
    </location>
</feature>
<evidence type="ECO:0000256" key="12">
    <source>
        <dbReference type="ARBA" id="ARBA00047811"/>
    </source>
</evidence>
<keyword evidence="8 19" id="KW-0418">Kinase</keyword>
<comment type="catalytic activity">
    <reaction evidence="12">
        <text>L-threonyl-[protein] + ATP = O-phospho-L-threonyl-[protein] + ADP + H(+)</text>
        <dbReference type="Rhea" id="RHEA:46608"/>
        <dbReference type="Rhea" id="RHEA-COMP:11060"/>
        <dbReference type="Rhea" id="RHEA-COMP:11605"/>
        <dbReference type="ChEBI" id="CHEBI:15378"/>
        <dbReference type="ChEBI" id="CHEBI:30013"/>
        <dbReference type="ChEBI" id="CHEBI:30616"/>
        <dbReference type="ChEBI" id="CHEBI:61977"/>
        <dbReference type="ChEBI" id="CHEBI:456216"/>
        <dbReference type="EC" id="2.7.11.22"/>
    </reaction>
</comment>
<evidence type="ECO:0000256" key="5">
    <source>
        <dbReference type="ARBA" id="ARBA00022527"/>
    </source>
</evidence>
<comment type="catalytic activity">
    <reaction evidence="13">
        <text>L-seryl-[protein] + ATP = O-phospho-L-seryl-[protein] + ADP + H(+)</text>
        <dbReference type="Rhea" id="RHEA:17989"/>
        <dbReference type="Rhea" id="RHEA-COMP:9863"/>
        <dbReference type="Rhea" id="RHEA-COMP:11604"/>
        <dbReference type="ChEBI" id="CHEBI:15378"/>
        <dbReference type="ChEBI" id="CHEBI:29999"/>
        <dbReference type="ChEBI" id="CHEBI:30616"/>
        <dbReference type="ChEBI" id="CHEBI:83421"/>
        <dbReference type="ChEBI" id="CHEBI:456216"/>
        <dbReference type="EC" id="2.7.11.22"/>
    </reaction>
</comment>
<dbReference type="InterPro" id="IPR017441">
    <property type="entry name" value="Protein_kinase_ATP_BS"/>
</dbReference>
<evidence type="ECO:0000256" key="13">
    <source>
        <dbReference type="ARBA" id="ARBA00048367"/>
    </source>
</evidence>